<dbReference type="SMART" id="SM00530">
    <property type="entry name" value="HTH_XRE"/>
    <property type="match status" value="1"/>
</dbReference>
<dbReference type="Gene3D" id="3.30.450.180">
    <property type="match status" value="1"/>
</dbReference>
<dbReference type="Pfam" id="PF17765">
    <property type="entry name" value="MLTR_LBD"/>
    <property type="match status" value="1"/>
</dbReference>
<organism evidence="2 3">
    <name type="scientific">Paenibacillus soyae</name>
    <dbReference type="NCBI Taxonomy" id="2969249"/>
    <lineage>
        <taxon>Bacteria</taxon>
        <taxon>Bacillati</taxon>
        <taxon>Bacillota</taxon>
        <taxon>Bacilli</taxon>
        <taxon>Bacillales</taxon>
        <taxon>Paenibacillaceae</taxon>
        <taxon>Paenibacillus</taxon>
    </lineage>
</organism>
<dbReference type="CDD" id="cd00093">
    <property type="entry name" value="HTH_XRE"/>
    <property type="match status" value="1"/>
</dbReference>
<sequence length="280" mass="32058">MSLTHNRSKILGDFLKSRRERMKPEPSDIVGRLGRRRTPGLRREEVAHLAGVSLTWYTWLEQGRVGTVSKEVIVSVARALHLSSEEYAHLLRLANYAGEGDLNPKPEDMHEGIQGIIDQLNCPAMITNHRTEVLAYNRLATGIIADFREIPADKRVMTRILFTDPQLRKQLVNWDEVAHYTAGRFRSSFDQQIGDPWFEKLANQLCEESEEFRALWRLHDVQQKKAIRYTLEHPVAGRLLFELTSFSNINGNANLHCCIFTPLAGTDTEQRLASIRHAAY</sequence>
<comment type="caution">
    <text evidence="2">The sequence shown here is derived from an EMBL/GenBank/DDBJ whole genome shotgun (WGS) entry which is preliminary data.</text>
</comment>
<dbReference type="GO" id="GO:0003677">
    <property type="term" value="F:DNA binding"/>
    <property type="evidence" value="ECO:0007669"/>
    <property type="project" value="InterPro"/>
</dbReference>
<dbReference type="PANTHER" id="PTHR35010">
    <property type="entry name" value="BLL4672 PROTEIN-RELATED"/>
    <property type="match status" value="1"/>
</dbReference>
<dbReference type="Gene3D" id="1.10.260.40">
    <property type="entry name" value="lambda repressor-like DNA-binding domains"/>
    <property type="match status" value="1"/>
</dbReference>
<evidence type="ECO:0000313" key="2">
    <source>
        <dbReference type="EMBL" id="MCR2805450.1"/>
    </source>
</evidence>
<name>A0A9X2MSB0_9BACL</name>
<dbReference type="InterPro" id="IPR001387">
    <property type="entry name" value="Cro/C1-type_HTH"/>
</dbReference>
<dbReference type="RefSeq" id="WP_257447875.1">
    <property type="nucleotide sequence ID" value="NZ_JANIPJ010000011.1"/>
</dbReference>
<feature type="domain" description="HTH cro/C1-type" evidence="1">
    <location>
        <begin position="14"/>
        <end position="87"/>
    </location>
</feature>
<protein>
    <submittedName>
        <fullName evidence="2">Helix-turn-helix transcriptional regulator</fullName>
    </submittedName>
</protein>
<dbReference type="AlphaFoldDB" id="A0A9X2MSB0"/>
<reference evidence="2" key="1">
    <citation type="submission" date="2022-08" db="EMBL/GenBank/DDBJ databases">
        <title>The genomic sequence of strain Paenibacillus sp. SCIV0701.</title>
        <authorList>
            <person name="Zhao H."/>
        </authorList>
    </citation>
    <scope>NUCLEOTIDE SEQUENCE</scope>
    <source>
        <strain evidence="2">SCIV0701</strain>
    </source>
</reference>
<dbReference type="InterPro" id="IPR041413">
    <property type="entry name" value="MLTR_LBD"/>
</dbReference>
<accession>A0A9X2MSB0</accession>
<evidence type="ECO:0000313" key="3">
    <source>
        <dbReference type="Proteomes" id="UP001141950"/>
    </source>
</evidence>
<dbReference type="SUPFAM" id="SSF47413">
    <property type="entry name" value="lambda repressor-like DNA-binding domains"/>
    <property type="match status" value="1"/>
</dbReference>
<dbReference type="EMBL" id="JANIPJ010000011">
    <property type="protein sequence ID" value="MCR2805450.1"/>
    <property type="molecule type" value="Genomic_DNA"/>
</dbReference>
<gene>
    <name evidence="2" type="ORF">NQZ67_16300</name>
</gene>
<dbReference type="Proteomes" id="UP001141950">
    <property type="component" value="Unassembled WGS sequence"/>
</dbReference>
<proteinExistence type="predicted"/>
<evidence type="ECO:0000259" key="1">
    <source>
        <dbReference type="SMART" id="SM00530"/>
    </source>
</evidence>
<dbReference type="Pfam" id="PF13560">
    <property type="entry name" value="HTH_31"/>
    <property type="match status" value="1"/>
</dbReference>
<dbReference type="InterPro" id="IPR010982">
    <property type="entry name" value="Lambda_DNA-bd_dom_sf"/>
</dbReference>
<keyword evidence="3" id="KW-1185">Reference proteome</keyword>